<sequence length="442" mass="49967">MAMMRKKGKYLLGGLVFVFLCWFLVNWQNSLNLLPSQVEDSSLDVSVREVTTVPPKIRREHSSSENRKCPSLSGMTEGRWVVRPLNETEQMMIDTYLKEARGAYKIPPTFQREDGRCGDVTYSNVTLHKHMWFRAICDPRGATPCCHTNSCQLLAQEDCRCPTCLDERQAVHAEFAHWQPTDDRCPVMEFNADRACQLLEGMSLYFVGDSFIRHMFAALVIILTNEVNGAMKEDIPRDIKGRCLGHNQITAEVCRAYLDPDRVLCHGKVKVQYVEMFSVADLPVIHQLLVDLRQSGSSLVVLGLGIHDNFNPTVVSKKFLHPFLNLRQHLSTNISSAFLQTDPAPGLDLTRLRPGILWVGAHAPGLLKSPRFPQQSADGVQHYNSEISHVLKRWGVPVLDTFSFSNGTVSFDGTHYGWGINKLKANMLMTYIRTSFWGDGRK</sequence>
<protein>
    <submittedName>
        <fullName evidence="1">Uncharacterized protein</fullName>
    </submittedName>
</protein>
<name>A0A8S3ZX05_9EUPU</name>
<keyword evidence="2" id="KW-1185">Reference proteome</keyword>
<organism evidence="1 2">
    <name type="scientific">Candidula unifasciata</name>
    <dbReference type="NCBI Taxonomy" id="100452"/>
    <lineage>
        <taxon>Eukaryota</taxon>
        <taxon>Metazoa</taxon>
        <taxon>Spiralia</taxon>
        <taxon>Lophotrochozoa</taxon>
        <taxon>Mollusca</taxon>
        <taxon>Gastropoda</taxon>
        <taxon>Heterobranchia</taxon>
        <taxon>Euthyneura</taxon>
        <taxon>Panpulmonata</taxon>
        <taxon>Eupulmonata</taxon>
        <taxon>Stylommatophora</taxon>
        <taxon>Helicina</taxon>
        <taxon>Helicoidea</taxon>
        <taxon>Geomitridae</taxon>
        <taxon>Candidula</taxon>
    </lineage>
</organism>
<evidence type="ECO:0000313" key="2">
    <source>
        <dbReference type="Proteomes" id="UP000678393"/>
    </source>
</evidence>
<evidence type="ECO:0000313" key="1">
    <source>
        <dbReference type="EMBL" id="CAG5131336.1"/>
    </source>
</evidence>
<reference evidence="1" key="1">
    <citation type="submission" date="2021-04" db="EMBL/GenBank/DDBJ databases">
        <authorList>
            <consortium name="Molecular Ecology Group"/>
        </authorList>
    </citation>
    <scope>NUCLEOTIDE SEQUENCE</scope>
</reference>
<dbReference type="Proteomes" id="UP000678393">
    <property type="component" value="Unassembled WGS sequence"/>
</dbReference>
<comment type="caution">
    <text evidence="1">The sequence shown here is derived from an EMBL/GenBank/DDBJ whole genome shotgun (WGS) entry which is preliminary data.</text>
</comment>
<dbReference type="OrthoDB" id="5373426at2759"/>
<gene>
    <name evidence="1" type="ORF">CUNI_LOCUS16894</name>
</gene>
<accession>A0A8S3ZX05</accession>
<proteinExistence type="predicted"/>
<dbReference type="AlphaFoldDB" id="A0A8S3ZX05"/>
<dbReference type="EMBL" id="CAJHNH020004591">
    <property type="protein sequence ID" value="CAG5131336.1"/>
    <property type="molecule type" value="Genomic_DNA"/>
</dbReference>
<dbReference type="SUPFAM" id="SSF52266">
    <property type="entry name" value="SGNH hydrolase"/>
    <property type="match status" value="1"/>
</dbReference>